<organism evidence="2 3">
    <name type="scientific">Anaerotignum faecicola</name>
    <dbReference type="NCBI Taxonomy" id="2358141"/>
    <lineage>
        <taxon>Bacteria</taxon>
        <taxon>Bacillati</taxon>
        <taxon>Bacillota</taxon>
        <taxon>Clostridia</taxon>
        <taxon>Lachnospirales</taxon>
        <taxon>Anaerotignaceae</taxon>
        <taxon>Anaerotignum</taxon>
    </lineage>
</organism>
<dbReference type="CDD" id="cd22310">
    <property type="entry name" value="BcnI-like"/>
    <property type="match status" value="1"/>
</dbReference>
<evidence type="ECO:0000313" key="2">
    <source>
        <dbReference type="EMBL" id="GCB29477.1"/>
    </source>
</evidence>
<dbReference type="Gene3D" id="3.40.210.20">
    <property type="entry name" value="MvaI/BcnI restriction endonuclease, catalytic domain"/>
    <property type="match status" value="1"/>
</dbReference>
<evidence type="ECO:0000259" key="1">
    <source>
        <dbReference type="Pfam" id="PF15515"/>
    </source>
</evidence>
<dbReference type="InterPro" id="IPR043005">
    <property type="entry name" value="MvaI_BcnI_rec"/>
</dbReference>
<comment type="caution">
    <text evidence="2">The sequence shown here is derived from an EMBL/GenBank/DDBJ whole genome shotgun (WGS) entry which is preliminary data.</text>
</comment>
<gene>
    <name evidence="2" type="ORF">KGMB03357_11380</name>
</gene>
<dbReference type="Pfam" id="PF15515">
    <property type="entry name" value="MvaI_BcnI"/>
    <property type="match status" value="1"/>
</dbReference>
<reference evidence="2 3" key="1">
    <citation type="submission" date="2018-10" db="EMBL/GenBank/DDBJ databases">
        <title>Draft Genome Sequence of Anaerotignum sp. KCTC 15736.</title>
        <authorList>
            <person name="Choi S.H."/>
            <person name="Kim J.S."/>
            <person name="Kang S.W."/>
            <person name="Lee J.S."/>
            <person name="Park S.H."/>
        </authorList>
    </citation>
    <scope>NUCLEOTIDE SEQUENCE [LARGE SCALE GENOMIC DNA]</scope>
    <source>
        <strain evidence="2 3">KCTC 15736</strain>
    </source>
</reference>
<accession>A0A401LD23</accession>
<protein>
    <recommendedName>
        <fullName evidence="1">MvaI/BcnI restriction endonuclease domain-containing protein</fullName>
    </recommendedName>
</protein>
<dbReference type="InterPro" id="IPR043004">
    <property type="entry name" value="MvaI_BcnI_cat"/>
</dbReference>
<dbReference type="Proteomes" id="UP000287361">
    <property type="component" value="Unassembled WGS sequence"/>
</dbReference>
<feature type="domain" description="MvaI/BcnI restriction endonuclease" evidence="1">
    <location>
        <begin position="9"/>
        <end position="234"/>
    </location>
</feature>
<dbReference type="AlphaFoldDB" id="A0A401LD23"/>
<dbReference type="EMBL" id="BHVZ01000002">
    <property type="protein sequence ID" value="GCB29477.1"/>
    <property type="molecule type" value="Genomic_DNA"/>
</dbReference>
<dbReference type="Gene3D" id="3.30.70.3570">
    <property type="entry name" value="MvaI/BcnI restriction endonuclease, recognition domain"/>
    <property type="match status" value="1"/>
</dbReference>
<evidence type="ECO:0000313" key="3">
    <source>
        <dbReference type="Proteomes" id="UP000287361"/>
    </source>
</evidence>
<name>A0A401LD23_9FIRM</name>
<proteinExistence type="predicted"/>
<dbReference type="OrthoDB" id="1684155at2"/>
<keyword evidence="3" id="KW-1185">Reference proteome</keyword>
<sequence>MEWTKDEVIKKMEELRDKGFISVPEGMFRKDDGIVGQILEREFGVAENNLHLADLGTYELKGMRKKKNKASTLTLFHQTSTAGLTPNQIFDRFSYEKPSQRDGSLKRKLFTTIYGNKVNSLGFILRGNGDASIDLYYRDEYLATWDLTSGNGKIKQVLLALAETRGTANSKNEEFHFVEAYILSSPKNIYDAIESGAVVMDLCIDQPASDFRKRAPHDRGPHIRIPLRKLTSLFENVEKIM</sequence>
<dbReference type="InterPro" id="IPR029127">
    <property type="entry name" value="MvaI_BcnI"/>
</dbReference>